<dbReference type="Proteomes" id="UP000276133">
    <property type="component" value="Unassembled WGS sequence"/>
</dbReference>
<protein>
    <submittedName>
        <fullName evidence="1">Uncharacterized protein</fullName>
    </submittedName>
</protein>
<gene>
    <name evidence="1" type="ORF">BpHYR1_003334</name>
</gene>
<proteinExistence type="predicted"/>
<evidence type="ECO:0000313" key="2">
    <source>
        <dbReference type="Proteomes" id="UP000276133"/>
    </source>
</evidence>
<accession>A0A3M7R9W6</accession>
<evidence type="ECO:0000313" key="1">
    <source>
        <dbReference type="EMBL" id="RNA20045.1"/>
    </source>
</evidence>
<comment type="caution">
    <text evidence="1">The sequence shown here is derived from an EMBL/GenBank/DDBJ whole genome shotgun (WGS) entry which is preliminary data.</text>
</comment>
<organism evidence="1 2">
    <name type="scientific">Brachionus plicatilis</name>
    <name type="common">Marine rotifer</name>
    <name type="synonym">Brachionus muelleri</name>
    <dbReference type="NCBI Taxonomy" id="10195"/>
    <lineage>
        <taxon>Eukaryota</taxon>
        <taxon>Metazoa</taxon>
        <taxon>Spiralia</taxon>
        <taxon>Gnathifera</taxon>
        <taxon>Rotifera</taxon>
        <taxon>Eurotatoria</taxon>
        <taxon>Monogononta</taxon>
        <taxon>Pseudotrocha</taxon>
        <taxon>Ploima</taxon>
        <taxon>Brachionidae</taxon>
        <taxon>Brachionus</taxon>
    </lineage>
</organism>
<sequence>MVFSEHKKENTFTVRKLKAKQNEHCCSRPNLISDSIVTLSLHGFLFLLEYHFVRYHEHVLYFLNRELQQNQSYGNFKS</sequence>
<dbReference type="AlphaFoldDB" id="A0A3M7R9W6"/>
<keyword evidence="2" id="KW-1185">Reference proteome</keyword>
<dbReference type="EMBL" id="REGN01003927">
    <property type="protein sequence ID" value="RNA20045.1"/>
    <property type="molecule type" value="Genomic_DNA"/>
</dbReference>
<name>A0A3M7R9W6_BRAPC</name>
<reference evidence="1 2" key="1">
    <citation type="journal article" date="2018" name="Sci. Rep.">
        <title>Genomic signatures of local adaptation to the degree of environmental predictability in rotifers.</title>
        <authorList>
            <person name="Franch-Gras L."/>
            <person name="Hahn C."/>
            <person name="Garcia-Roger E.M."/>
            <person name="Carmona M.J."/>
            <person name="Serra M."/>
            <person name="Gomez A."/>
        </authorList>
    </citation>
    <scope>NUCLEOTIDE SEQUENCE [LARGE SCALE GENOMIC DNA]</scope>
    <source>
        <strain evidence="1">HYR1</strain>
    </source>
</reference>